<gene>
    <name evidence="2" type="ORF">C4B63_23g2</name>
</gene>
<dbReference type="VEuPathDB" id="TriTrypDB:TcCL_NonESM01220"/>
<accession>A0A2V2VEW8</accession>
<dbReference type="VEuPathDB" id="TriTrypDB:C4B63_23g2"/>
<dbReference type="VEuPathDB" id="TriTrypDB:BCY84_10757"/>
<dbReference type="Proteomes" id="UP000246121">
    <property type="component" value="Unassembled WGS sequence"/>
</dbReference>
<dbReference type="VEuPathDB" id="TriTrypDB:ECC02_010930"/>
<feature type="compositionally biased region" description="Polar residues" evidence="1">
    <location>
        <begin position="152"/>
        <end position="161"/>
    </location>
</feature>
<organism evidence="2 3">
    <name type="scientific">Trypanosoma cruzi</name>
    <dbReference type="NCBI Taxonomy" id="5693"/>
    <lineage>
        <taxon>Eukaryota</taxon>
        <taxon>Discoba</taxon>
        <taxon>Euglenozoa</taxon>
        <taxon>Kinetoplastea</taxon>
        <taxon>Metakinetoplastina</taxon>
        <taxon>Trypanosomatida</taxon>
        <taxon>Trypanosomatidae</taxon>
        <taxon>Trypanosoma</taxon>
        <taxon>Schizotrypanum</taxon>
    </lineage>
</organism>
<dbReference type="VEuPathDB" id="TriTrypDB:TCDM_00413"/>
<feature type="region of interest" description="Disordered" evidence="1">
    <location>
        <begin position="137"/>
        <end position="161"/>
    </location>
</feature>
<comment type="caution">
    <text evidence="2">The sequence shown here is derived from an EMBL/GenBank/DDBJ whole genome shotgun (WGS) entry which is preliminary data.</text>
</comment>
<proteinExistence type="predicted"/>
<name>A0A2V2VEW8_TRYCR</name>
<dbReference type="VEuPathDB" id="TriTrypDB:TcBrA4_0131240"/>
<protein>
    <submittedName>
        <fullName evidence="2">Uncharacterized protein</fullName>
    </submittedName>
</protein>
<reference evidence="2 3" key="1">
    <citation type="journal article" date="2018" name="Microb. Genom.">
        <title>Expanding an expanded genome: long-read sequencing of Trypanosoma cruzi.</title>
        <authorList>
            <person name="Berna L."/>
            <person name="Rodriguez M."/>
            <person name="Chiribao M.L."/>
            <person name="Parodi-Talice A."/>
            <person name="Pita S."/>
            <person name="Rijo G."/>
            <person name="Alvarez-Valin F."/>
            <person name="Robello C."/>
        </authorList>
    </citation>
    <scope>NUCLEOTIDE SEQUENCE [LARGE SCALE GENOMIC DNA]</scope>
    <source>
        <strain evidence="2 3">Dm28c</strain>
    </source>
</reference>
<evidence type="ECO:0000313" key="3">
    <source>
        <dbReference type="Proteomes" id="UP000246121"/>
    </source>
</evidence>
<evidence type="ECO:0000313" key="2">
    <source>
        <dbReference type="EMBL" id="PWU95085.1"/>
    </source>
</evidence>
<sequence length="178" mass="19411">MLAGENDSPTLPAWVHEKSGAGGLICGSSFNGGVLNIAARVAQRTNVSLDHLETHAEMHYCGLTDVLLAVNYPDPTTVLPSAAAASALMRALETNRFEYLPEVGIAAALLVQPSLWIYDRREKVRTTLQKKKFFSGSSAQRTFRRPHARENPSASPEASWQLNQSWNPLSYANSTKGT</sequence>
<dbReference type="VEuPathDB" id="TriTrypDB:TcCLB.510941.10"/>
<dbReference type="VEuPathDB" id="TriTrypDB:TcCLB.508179.40"/>
<dbReference type="AlphaFoldDB" id="A0A2V2VEW8"/>
<dbReference type="EMBL" id="PRFA01000023">
    <property type="protein sequence ID" value="PWU95085.1"/>
    <property type="molecule type" value="Genomic_DNA"/>
</dbReference>
<dbReference type="VEuPathDB" id="TriTrypDB:C3747_14g317"/>
<dbReference type="VEuPathDB" id="TriTrypDB:TcG_09055"/>
<evidence type="ECO:0000256" key="1">
    <source>
        <dbReference type="SAM" id="MobiDB-lite"/>
    </source>
</evidence>
<dbReference type="VEuPathDB" id="TriTrypDB:Tc_MARK_3301"/>
<dbReference type="VEuPathDB" id="TriTrypDB:TCSYLVIO_004509"/>